<evidence type="ECO:0000259" key="2">
    <source>
        <dbReference type="Pfam" id="PF13286"/>
    </source>
</evidence>
<protein>
    <recommendedName>
        <fullName evidence="2">Phosphohydrolase-associated domain-containing protein</fullName>
    </recommendedName>
</protein>
<evidence type="ECO:0000256" key="1">
    <source>
        <dbReference type="ARBA" id="ARBA00022801"/>
    </source>
</evidence>
<sequence length="83" mass="9903">MENFIHAVLYYDYQDAENQYVPSKADKKYISIFSDNYKHDYEKAKTGDEKFDLYLRLLMVTDYISGMTDSYARTLYRELSGIE</sequence>
<dbReference type="AlphaFoldDB" id="A0A9D1Y1S8"/>
<keyword evidence="1" id="KW-0378">Hydrolase</keyword>
<evidence type="ECO:0000313" key="3">
    <source>
        <dbReference type="EMBL" id="HIX95056.1"/>
    </source>
</evidence>
<dbReference type="Gene3D" id="1.10.3550.10">
    <property type="entry name" value="eoxyguanosinetriphosphate triphosphohydrolase domain-like"/>
    <property type="match status" value="1"/>
</dbReference>
<organism evidence="3 4">
    <name type="scientific">Candidatus Gemmiger excrementipullorum</name>
    <dbReference type="NCBI Taxonomy" id="2838610"/>
    <lineage>
        <taxon>Bacteria</taxon>
        <taxon>Bacillati</taxon>
        <taxon>Bacillota</taxon>
        <taxon>Clostridia</taxon>
        <taxon>Eubacteriales</taxon>
        <taxon>Gemmiger</taxon>
    </lineage>
</organism>
<proteinExistence type="predicted"/>
<dbReference type="Pfam" id="PF13286">
    <property type="entry name" value="HD_assoc"/>
    <property type="match status" value="1"/>
</dbReference>
<reference evidence="3" key="1">
    <citation type="journal article" date="2021" name="PeerJ">
        <title>Extensive microbial diversity within the chicken gut microbiome revealed by metagenomics and culture.</title>
        <authorList>
            <person name="Gilroy R."/>
            <person name="Ravi A."/>
            <person name="Getino M."/>
            <person name="Pursley I."/>
            <person name="Horton D.L."/>
            <person name="Alikhan N.F."/>
            <person name="Baker D."/>
            <person name="Gharbi K."/>
            <person name="Hall N."/>
            <person name="Watson M."/>
            <person name="Adriaenssens E.M."/>
            <person name="Foster-Nyarko E."/>
            <person name="Jarju S."/>
            <person name="Secka A."/>
            <person name="Antonio M."/>
            <person name="Oren A."/>
            <person name="Chaudhuri R.R."/>
            <person name="La Ragione R."/>
            <person name="Hildebrand F."/>
            <person name="Pallen M.J."/>
        </authorList>
    </citation>
    <scope>NUCLEOTIDE SEQUENCE</scope>
    <source>
        <strain evidence="3">ChiHecec2B26-7398</strain>
    </source>
</reference>
<dbReference type="InterPro" id="IPR027432">
    <property type="entry name" value="dGTP_triphosphohydrolase_C"/>
</dbReference>
<comment type="caution">
    <text evidence="3">The sequence shown here is derived from an EMBL/GenBank/DDBJ whole genome shotgun (WGS) entry which is preliminary data.</text>
</comment>
<gene>
    <name evidence="3" type="ORF">H9846_06330</name>
</gene>
<name>A0A9D1Y1S8_9FIRM</name>
<dbReference type="Proteomes" id="UP000886751">
    <property type="component" value="Unassembled WGS sequence"/>
</dbReference>
<evidence type="ECO:0000313" key="4">
    <source>
        <dbReference type="Proteomes" id="UP000886751"/>
    </source>
</evidence>
<reference evidence="3" key="2">
    <citation type="submission" date="2021-04" db="EMBL/GenBank/DDBJ databases">
        <authorList>
            <person name="Gilroy R."/>
        </authorList>
    </citation>
    <scope>NUCLEOTIDE SEQUENCE</scope>
    <source>
        <strain evidence="3">ChiHecec2B26-7398</strain>
    </source>
</reference>
<dbReference type="EMBL" id="DXEI01000092">
    <property type="protein sequence ID" value="HIX95056.1"/>
    <property type="molecule type" value="Genomic_DNA"/>
</dbReference>
<feature type="domain" description="Phosphohydrolase-associated" evidence="2">
    <location>
        <begin position="55"/>
        <end position="78"/>
    </location>
</feature>
<dbReference type="GO" id="GO:0016787">
    <property type="term" value="F:hydrolase activity"/>
    <property type="evidence" value="ECO:0007669"/>
    <property type="project" value="UniProtKB-KW"/>
</dbReference>
<dbReference type="InterPro" id="IPR026875">
    <property type="entry name" value="PHydrolase_assoc_dom"/>
</dbReference>
<accession>A0A9D1Y1S8</accession>